<dbReference type="SMART" id="SM00470">
    <property type="entry name" value="ParB"/>
    <property type="match status" value="1"/>
</dbReference>
<dbReference type="InterPro" id="IPR003115">
    <property type="entry name" value="ParB_N"/>
</dbReference>
<dbReference type="Pfam" id="PF02195">
    <property type="entry name" value="ParB_N"/>
    <property type="match status" value="1"/>
</dbReference>
<sequence>MEIVKFKDIKPAAYNPRRISETAYKELQGSLKTLGFILPIIVNKDNMTIVAGHQRTKAATAVGLEEAPAYFVSGIDIESEIMFNQIHNGVEMEPAEHSICLKPRETGKFYDDIPVEDFDIRDSVASVVKDMCQLMVRYGDALCAICIGNEVVFGNNYLQAAKATGHNIHAYFLDESYRQMFDYYFKQDYGVFNYEHIEREDFVQGLAQPPRHGGIDWSVLYREIVPYLTSDEVDRKKVHILDFGCGKAMFITKLRKVLNFKNAIGLEFFNHNTKGISIEKGHEMINNFIATVKANGKFDVTICDAVVNSVNTQEAEDAVFACLNLFTKMGGRIYASGRSMEFAKRELNLKRNSSDYITVKFFDENGLTAIMREGQWFFQKFLTQENVDKILEKYGFKTFMRYHKSGYWGFGAFKTKELSDEEYAAAVDYEFNLKLPNNQSYNRHEEVKELFGLTGK</sequence>
<dbReference type="InterPro" id="IPR036086">
    <property type="entry name" value="ParB/Sulfiredoxin_sf"/>
</dbReference>
<evidence type="ECO:0000313" key="2">
    <source>
        <dbReference type="EMBL" id="GJG59077.1"/>
    </source>
</evidence>
<dbReference type="Gene3D" id="3.40.50.150">
    <property type="entry name" value="Vaccinia Virus protein VP39"/>
    <property type="match status" value="1"/>
</dbReference>
<protein>
    <recommendedName>
        <fullName evidence="1">ParB-like N-terminal domain-containing protein</fullName>
    </recommendedName>
</protein>
<dbReference type="SUPFAM" id="SSF53335">
    <property type="entry name" value="S-adenosyl-L-methionine-dependent methyltransferases"/>
    <property type="match status" value="1"/>
</dbReference>
<dbReference type="Proteomes" id="UP000825483">
    <property type="component" value="Unassembled WGS sequence"/>
</dbReference>
<feature type="domain" description="ParB-like N-terminal" evidence="1">
    <location>
        <begin position="2"/>
        <end position="89"/>
    </location>
</feature>
<gene>
    <name evidence="2" type="ORF">PRLR5076_19280</name>
</gene>
<organism evidence="2 3">
    <name type="scientific">Prevotella lacticifex</name>
    <dbReference type="NCBI Taxonomy" id="2854755"/>
    <lineage>
        <taxon>Bacteria</taxon>
        <taxon>Pseudomonadati</taxon>
        <taxon>Bacteroidota</taxon>
        <taxon>Bacteroidia</taxon>
        <taxon>Bacteroidales</taxon>
        <taxon>Prevotellaceae</taxon>
        <taxon>Prevotella</taxon>
    </lineage>
</organism>
<comment type="caution">
    <text evidence="2">The sequence shown here is derived from an EMBL/GenBank/DDBJ whole genome shotgun (WGS) entry which is preliminary data.</text>
</comment>
<dbReference type="GeneID" id="72466882"/>
<dbReference type="InterPro" id="IPR029063">
    <property type="entry name" value="SAM-dependent_MTases_sf"/>
</dbReference>
<dbReference type="AlphaFoldDB" id="A0A9R1CWU4"/>
<proteinExistence type="predicted"/>
<dbReference type="EMBL" id="BPUB01000002">
    <property type="protein sequence ID" value="GJG59077.1"/>
    <property type="molecule type" value="Genomic_DNA"/>
</dbReference>
<dbReference type="RefSeq" id="WP_223928912.1">
    <property type="nucleotide sequence ID" value="NZ_BPTU01000001.1"/>
</dbReference>
<accession>A0A9R1CWU4</accession>
<keyword evidence="3" id="KW-1185">Reference proteome</keyword>
<name>A0A9R1CWU4_9BACT</name>
<dbReference type="Gene3D" id="3.90.1530.10">
    <property type="entry name" value="Conserved hypothetical protein from pyrococcus furiosus pfu- 392566-001, ParB domain"/>
    <property type="match status" value="1"/>
</dbReference>
<reference evidence="2" key="1">
    <citation type="journal article" date="2022" name="Int. J. Syst. Evol. Microbiol.">
        <title>Prevotella lacticifex sp. nov., isolated from the rumen of cows.</title>
        <authorList>
            <person name="Shinkai T."/>
            <person name="Ikeyama N."/>
            <person name="Kumagai M."/>
            <person name="Ohmori H."/>
            <person name="Sakamoto M."/>
            <person name="Ohkuma M."/>
            <person name="Mitsumori M."/>
        </authorList>
    </citation>
    <scope>NUCLEOTIDE SEQUENCE</scope>
    <source>
        <strain evidence="2">R5076</strain>
    </source>
</reference>
<evidence type="ECO:0000313" key="3">
    <source>
        <dbReference type="Proteomes" id="UP000825483"/>
    </source>
</evidence>
<evidence type="ECO:0000259" key="1">
    <source>
        <dbReference type="SMART" id="SM00470"/>
    </source>
</evidence>
<dbReference type="SUPFAM" id="SSF110849">
    <property type="entry name" value="ParB/Sulfiredoxin"/>
    <property type="match status" value="1"/>
</dbReference>